<dbReference type="Gene3D" id="1.10.287.1260">
    <property type="match status" value="1"/>
</dbReference>
<dbReference type="KEGG" id="vab:WPS_10800"/>
<dbReference type="GO" id="GO:0016020">
    <property type="term" value="C:membrane"/>
    <property type="evidence" value="ECO:0007669"/>
    <property type="project" value="UniProtKB-SubCell"/>
</dbReference>
<keyword evidence="3 5" id="KW-1133">Transmembrane helix</keyword>
<dbReference type="SUPFAM" id="SSF50182">
    <property type="entry name" value="Sm-like ribonucleoproteins"/>
    <property type="match status" value="1"/>
</dbReference>
<reference evidence="7 8" key="1">
    <citation type="journal article" date="2022" name="ISME Commun">
        <title>Vulcanimicrobium alpinus gen. nov. sp. nov., the first cultivated representative of the candidate phylum 'Eremiobacterota', is a metabolically versatile aerobic anoxygenic phototroph.</title>
        <authorList>
            <person name="Yabe S."/>
            <person name="Muto K."/>
            <person name="Abe K."/>
            <person name="Yokota A."/>
            <person name="Staudigel H."/>
            <person name="Tebo B.M."/>
        </authorList>
    </citation>
    <scope>NUCLEOTIDE SEQUENCE [LARGE SCALE GENOMIC DNA]</scope>
    <source>
        <strain evidence="7 8">WC8-2</strain>
    </source>
</reference>
<dbReference type="Gene3D" id="2.30.30.60">
    <property type="match status" value="1"/>
</dbReference>
<feature type="transmembrane region" description="Helical" evidence="5">
    <location>
        <begin position="12"/>
        <end position="39"/>
    </location>
</feature>
<dbReference type="Proteomes" id="UP001317532">
    <property type="component" value="Chromosome"/>
</dbReference>
<dbReference type="InterPro" id="IPR023408">
    <property type="entry name" value="MscS_beta-dom_sf"/>
</dbReference>
<dbReference type="PANTHER" id="PTHR30566">
    <property type="entry name" value="YNAI-RELATED MECHANOSENSITIVE ION CHANNEL"/>
    <property type="match status" value="1"/>
</dbReference>
<dbReference type="InterPro" id="IPR006685">
    <property type="entry name" value="MscS_channel_2nd"/>
</dbReference>
<proteinExistence type="predicted"/>
<dbReference type="RefSeq" id="WP_317996826.1">
    <property type="nucleotide sequence ID" value="NZ_AP025523.1"/>
</dbReference>
<name>A0AAN2C901_UNVUL</name>
<keyword evidence="4 5" id="KW-0472">Membrane</keyword>
<feature type="transmembrane region" description="Helical" evidence="5">
    <location>
        <begin position="137"/>
        <end position="158"/>
    </location>
</feature>
<comment type="subcellular location">
    <subcellularLocation>
        <location evidence="1">Membrane</location>
    </subcellularLocation>
</comment>
<keyword evidence="8" id="KW-1185">Reference proteome</keyword>
<feature type="transmembrane region" description="Helical" evidence="5">
    <location>
        <begin position="164"/>
        <end position="183"/>
    </location>
</feature>
<dbReference type="GO" id="GO:0055085">
    <property type="term" value="P:transmembrane transport"/>
    <property type="evidence" value="ECO:0007669"/>
    <property type="project" value="InterPro"/>
</dbReference>
<evidence type="ECO:0000313" key="7">
    <source>
        <dbReference type="EMBL" id="BDE05804.1"/>
    </source>
</evidence>
<evidence type="ECO:0000313" key="8">
    <source>
        <dbReference type="Proteomes" id="UP001317532"/>
    </source>
</evidence>
<organism evidence="7 8">
    <name type="scientific">Vulcanimicrobium alpinum</name>
    <dbReference type="NCBI Taxonomy" id="3016050"/>
    <lineage>
        <taxon>Bacteria</taxon>
        <taxon>Bacillati</taxon>
        <taxon>Vulcanimicrobiota</taxon>
        <taxon>Vulcanimicrobiia</taxon>
        <taxon>Vulcanimicrobiales</taxon>
        <taxon>Vulcanimicrobiaceae</taxon>
        <taxon>Vulcanimicrobium</taxon>
    </lineage>
</organism>
<keyword evidence="2 5" id="KW-0812">Transmembrane</keyword>
<evidence type="ECO:0000256" key="1">
    <source>
        <dbReference type="ARBA" id="ARBA00004370"/>
    </source>
</evidence>
<feature type="transmembrane region" description="Helical" evidence="5">
    <location>
        <begin position="90"/>
        <end position="111"/>
    </location>
</feature>
<evidence type="ECO:0000256" key="4">
    <source>
        <dbReference type="ARBA" id="ARBA00023136"/>
    </source>
</evidence>
<protein>
    <recommendedName>
        <fullName evidence="6">Mechanosensitive ion channel MscS domain-containing protein</fullName>
    </recommendedName>
</protein>
<accession>A0AAN2C901</accession>
<evidence type="ECO:0000256" key="5">
    <source>
        <dbReference type="SAM" id="Phobius"/>
    </source>
</evidence>
<gene>
    <name evidence="7" type="ORF">WPS_10800</name>
</gene>
<evidence type="ECO:0000259" key="6">
    <source>
        <dbReference type="Pfam" id="PF00924"/>
    </source>
</evidence>
<sequence length="378" mass="42033">MDRIVFLTPTQLQAIVALAWVLLAIAAGVLVHRVVYWVFRRWAKHQSAFANAVVRQTSRPAAYILPLLAILLVVPELALPERWSSTTVHATGLLAIAALAWTLIATIRLWADIAVARHRLDVEDNLLARQLGTRVDILSRAAITLIVIVAVGMMLMTFPTIRTIGTTLLASAGVAGIVIGLAARPLFENLVAGIQLALTQPIRIDDVVIVEKQYGRIEEIYSTYVVVRLWDLRRLVVPLSYFITTPFENWTRRTANLMGEMYVFADWTLDVAALRAELPEIVARSPLWDKQFQNLQVTDATERGMQIRALVTARNSGDLFDLRCVVREGIIAYIREQQPHAFPRLRVEDPETTDAARTADAVRIAAAAAQPEPVKGDV</sequence>
<dbReference type="AlphaFoldDB" id="A0AAN2C901"/>
<dbReference type="EMBL" id="AP025523">
    <property type="protein sequence ID" value="BDE05804.1"/>
    <property type="molecule type" value="Genomic_DNA"/>
</dbReference>
<dbReference type="InterPro" id="IPR010920">
    <property type="entry name" value="LSM_dom_sf"/>
</dbReference>
<feature type="transmembrane region" description="Helical" evidence="5">
    <location>
        <begin position="60"/>
        <end position="78"/>
    </location>
</feature>
<dbReference type="Pfam" id="PF00924">
    <property type="entry name" value="MS_channel_2nd"/>
    <property type="match status" value="1"/>
</dbReference>
<dbReference type="PANTHER" id="PTHR30566:SF25">
    <property type="entry name" value="INNER MEMBRANE PROTEIN"/>
    <property type="match status" value="1"/>
</dbReference>
<evidence type="ECO:0000256" key="3">
    <source>
        <dbReference type="ARBA" id="ARBA00022989"/>
    </source>
</evidence>
<feature type="domain" description="Mechanosensitive ion channel MscS" evidence="6">
    <location>
        <begin position="186"/>
        <end position="252"/>
    </location>
</feature>
<evidence type="ECO:0000256" key="2">
    <source>
        <dbReference type="ARBA" id="ARBA00022692"/>
    </source>
</evidence>